<dbReference type="PIRSF" id="PIRSF009467">
    <property type="entry name" value="Ureas_acces_UreF"/>
    <property type="match status" value="1"/>
</dbReference>
<dbReference type="GO" id="GO:0016151">
    <property type="term" value="F:nickel cation binding"/>
    <property type="evidence" value="ECO:0007669"/>
    <property type="project" value="UniProtKB-UniRule"/>
</dbReference>
<dbReference type="Proteomes" id="UP000597444">
    <property type="component" value="Unassembled WGS sequence"/>
</dbReference>
<dbReference type="PANTHER" id="PTHR33620">
    <property type="entry name" value="UREASE ACCESSORY PROTEIN F"/>
    <property type="match status" value="1"/>
</dbReference>
<gene>
    <name evidence="3 4" type="primary">ureF</name>
    <name evidence="4" type="ORF">KSF_053770</name>
</gene>
<evidence type="ECO:0000313" key="4">
    <source>
        <dbReference type="EMBL" id="GHO95329.1"/>
    </source>
</evidence>
<dbReference type="InterPro" id="IPR002639">
    <property type="entry name" value="UreF"/>
</dbReference>
<reference evidence="4" key="1">
    <citation type="submission" date="2020-10" db="EMBL/GenBank/DDBJ databases">
        <title>Taxonomic study of unclassified bacteria belonging to the class Ktedonobacteria.</title>
        <authorList>
            <person name="Yabe S."/>
            <person name="Wang C.M."/>
            <person name="Zheng Y."/>
            <person name="Sakai Y."/>
            <person name="Cavaletti L."/>
            <person name="Monciardini P."/>
            <person name="Donadio S."/>
        </authorList>
    </citation>
    <scope>NUCLEOTIDE SEQUENCE</scope>
    <source>
        <strain evidence="4">ID150040</strain>
    </source>
</reference>
<keyword evidence="2 3" id="KW-0143">Chaperone</keyword>
<protein>
    <recommendedName>
        <fullName evidence="3">Urease accessory protein UreF</fullName>
    </recommendedName>
</protein>
<name>A0A8J3IPD3_9CHLR</name>
<comment type="function">
    <text evidence="3">Required for maturation of urease via the functional incorporation of the urease nickel metallocenter.</text>
</comment>
<organism evidence="4 5">
    <name type="scientific">Reticulibacter mediterranei</name>
    <dbReference type="NCBI Taxonomy" id="2778369"/>
    <lineage>
        <taxon>Bacteria</taxon>
        <taxon>Bacillati</taxon>
        <taxon>Chloroflexota</taxon>
        <taxon>Ktedonobacteria</taxon>
        <taxon>Ktedonobacterales</taxon>
        <taxon>Reticulibacteraceae</taxon>
        <taxon>Reticulibacter</taxon>
    </lineage>
</organism>
<evidence type="ECO:0000313" key="5">
    <source>
        <dbReference type="Proteomes" id="UP000597444"/>
    </source>
</evidence>
<comment type="subunit">
    <text evidence="3">UreD, UreF and UreG form a complex that acts as a GTP-hydrolysis-dependent molecular chaperone, activating the urease apoprotein by helping to assemble the nickel containing metallocenter of UreC. The UreE protein probably delivers the nickel.</text>
</comment>
<dbReference type="AlphaFoldDB" id="A0A8J3IPD3"/>
<proteinExistence type="inferred from homology"/>
<sequence>MSLSLDAQALLQLLQLADSALPIGSAAHSFGIETLVAEELLTAEHLAEFLEDYLHETGTLECIFCRRAYLLASSLRIDEFEPQWLALNDELSALKTARESRVASATLGRRFLQLVQGLDENPWLHRAILSAKNAKVDVHYSVAFGLTGHLLRVDETATVLAYLQQTLWCLVSACQRLMPLGQSQASRIVWQLKPTLISIAERSKEAASSSEDIVVFAPLPDIGSLRHPLLSTRLFIS</sequence>
<dbReference type="RefSeq" id="WP_220206014.1">
    <property type="nucleotide sequence ID" value="NZ_BNJK01000001.1"/>
</dbReference>
<comment type="subcellular location">
    <subcellularLocation>
        <location evidence="3">Cytoplasm</location>
    </subcellularLocation>
</comment>
<accession>A0A8J3IPD3</accession>
<keyword evidence="1 3" id="KW-0996">Nickel insertion</keyword>
<dbReference type="PANTHER" id="PTHR33620:SF1">
    <property type="entry name" value="UREASE ACCESSORY PROTEIN F"/>
    <property type="match status" value="1"/>
</dbReference>
<dbReference type="Pfam" id="PF01730">
    <property type="entry name" value="UreF"/>
    <property type="match status" value="1"/>
</dbReference>
<dbReference type="EMBL" id="BNJK01000001">
    <property type="protein sequence ID" value="GHO95329.1"/>
    <property type="molecule type" value="Genomic_DNA"/>
</dbReference>
<keyword evidence="5" id="KW-1185">Reference proteome</keyword>
<dbReference type="GO" id="GO:0005737">
    <property type="term" value="C:cytoplasm"/>
    <property type="evidence" value="ECO:0007669"/>
    <property type="project" value="UniProtKB-SubCell"/>
</dbReference>
<comment type="similarity">
    <text evidence="3">Belongs to the UreF family.</text>
</comment>
<evidence type="ECO:0000256" key="1">
    <source>
        <dbReference type="ARBA" id="ARBA00022988"/>
    </source>
</evidence>
<dbReference type="HAMAP" id="MF_01385">
    <property type="entry name" value="UreF"/>
    <property type="match status" value="1"/>
</dbReference>
<evidence type="ECO:0000256" key="3">
    <source>
        <dbReference type="HAMAP-Rule" id="MF_01385"/>
    </source>
</evidence>
<dbReference type="Gene3D" id="1.10.4190.10">
    <property type="entry name" value="Urease accessory protein UreF"/>
    <property type="match status" value="1"/>
</dbReference>
<evidence type="ECO:0000256" key="2">
    <source>
        <dbReference type="ARBA" id="ARBA00023186"/>
    </source>
</evidence>
<comment type="caution">
    <text evidence="4">The sequence shown here is derived from an EMBL/GenBank/DDBJ whole genome shotgun (WGS) entry which is preliminary data.</text>
</comment>
<dbReference type="InterPro" id="IPR038277">
    <property type="entry name" value="UreF_sf"/>
</dbReference>
<keyword evidence="3" id="KW-0963">Cytoplasm</keyword>